<evidence type="ECO:0000256" key="5">
    <source>
        <dbReference type="ARBA" id="ARBA00022777"/>
    </source>
</evidence>
<feature type="domain" description="PAS" evidence="9">
    <location>
        <begin position="669"/>
        <end position="745"/>
    </location>
</feature>
<feature type="domain" description="PAS" evidence="9">
    <location>
        <begin position="803"/>
        <end position="875"/>
    </location>
</feature>
<dbReference type="PANTHER" id="PTHR43047">
    <property type="entry name" value="TWO-COMPONENT HISTIDINE PROTEIN KINASE"/>
    <property type="match status" value="1"/>
</dbReference>
<dbReference type="Pfam" id="PF00072">
    <property type="entry name" value="Response_reg"/>
    <property type="match status" value="1"/>
</dbReference>
<dbReference type="Gene3D" id="3.30.450.20">
    <property type="entry name" value="PAS domain"/>
    <property type="match status" value="6"/>
</dbReference>
<feature type="modified residue" description="4-aspartylphosphate" evidence="6">
    <location>
        <position position="1245"/>
    </location>
</feature>
<dbReference type="SUPFAM" id="SSF55785">
    <property type="entry name" value="PYP-like sensor domain (PAS domain)"/>
    <property type="match status" value="5"/>
</dbReference>
<dbReference type="InterPro" id="IPR013655">
    <property type="entry name" value="PAS_fold_3"/>
</dbReference>
<feature type="domain" description="Response regulatory" evidence="8">
    <location>
        <begin position="1195"/>
        <end position="1312"/>
    </location>
</feature>
<dbReference type="InterPro" id="IPR001610">
    <property type="entry name" value="PAC"/>
</dbReference>
<sequence>MKSAPAPADDAERLRVLHELRLLDTEVDPAFAAIARLAQQHSGWSVGAISLVAADRQWFPASVGLEVRETPRKLAFCAHTILGNDAMEIVDAQRDERFADNPLVVGAPRLRAYAAVPVQVDGQRIGTVCAIDARPGRLPPDALATLRDLATLTSALLQARLQEQRSRLQESRVRAASRAGSDWLWETDEHGTISWVSDSVEAHTGHPPSHEVGQFGQGMHRARDDEHRASWEALVAARAQQRPFRNAVADRDAAHGTITISTSGDPVFDATGQFKGYRGAARNITEELNRRTQEQRTQALLQAAIEGVAAGVMVSDPRGRIVLSNTAWRTGMQRFLPEWPSHWPDLVHALLRAGAYPDATGREAEFAAWRLGLTTAEGRQHELRFGQQHVLVTDQLLADGSVIHLSIDITRRRRTELELAEQQARLGAVLRSLPDLWFVIDAEGRHVECSDERHPSLFRPFEELRGKHFAEAVPEPLASLAMRSIAEALRSGEVQRIEYELPTLDGRVRNFEARISPMGGDRVLYLTRDLTELRHLERNVQLMQRALEAEAALPMVVADATQPDLPLIYANTAFERLSGLPLDQVIGRNCRFLQAGDRDQPGLTRLREALAAERACSVTLRNQRADGTSFINELHVAPVRDTLGRVTHYVGVQHDVTERSRAERQLALSETLYRSVAASITDGLLVIGPDRRIVTANPSACTLLGARATTLTGQRLGRLGYKLLEEDGRPVEHDRHPVREVLLSGRSALDRVHRLRRPDGSERLLRLNVQPLRAHPDDSRLSCVVTFRDITAQRGAEAELAQAEARWKFALEGAGDGIWDYDEDTQLVFYSPRWKAMLGYRDDEIGTSTREWSRRIHPDDRPGVIDAIRRYRAGEITEYRTEHRLRHKDGHWIWVYERGKIVERRADGSPRRIVGTHTDVTRQKMAEQAMRDKAAAELASQAKSAFLSRMSHEMRTPLNAVIGFAQLLRKDDAPGGARVAQFGDHILQAGEHLLALVNDVLDLQQVEEGRLSIRLESLPLRAAVDAALELIRPQAAQRRVTVCNLIEPDLSVQADPQRLRQVLLNLLSNGVKYNREGGELHCSAVLDGTTPCCTLLIEDQGFGLEADDLARLFQPFERLGRETSAIEGTGLGLVISRRLAEEMNGRLSLSSRPGHGTLARLELPLQAPVEPAGDAAAAALAPPLAAPPSAALPLRMLYVEDNRINAILFEEAIKLRGGIDLRIAEDGPEALTMADEWQPDVLVLDAHLPSTTGYDVLAELRRRPDFERTPAFMCSADTMPQDLQRATDAGFAGYWTKPIDIDRVMNDLDALRIAARS</sequence>
<dbReference type="eggNOG" id="COG2203">
    <property type="taxonomic scope" value="Bacteria"/>
</dbReference>
<dbReference type="Gene3D" id="1.10.287.130">
    <property type="match status" value="1"/>
</dbReference>
<dbReference type="PROSITE" id="PS50113">
    <property type="entry name" value="PAC"/>
    <property type="match status" value="3"/>
</dbReference>
<dbReference type="SUPFAM" id="SSF52172">
    <property type="entry name" value="CheY-like"/>
    <property type="match status" value="1"/>
</dbReference>
<dbReference type="CDD" id="cd00130">
    <property type="entry name" value="PAS"/>
    <property type="match status" value="5"/>
</dbReference>
<feature type="domain" description="Histidine kinase" evidence="7">
    <location>
        <begin position="949"/>
        <end position="1167"/>
    </location>
</feature>
<dbReference type="SMART" id="SM00086">
    <property type="entry name" value="PAC"/>
    <property type="match status" value="4"/>
</dbReference>
<dbReference type="PROSITE" id="PS50109">
    <property type="entry name" value="HIS_KIN"/>
    <property type="match status" value="1"/>
</dbReference>
<evidence type="ECO:0000259" key="10">
    <source>
        <dbReference type="PROSITE" id="PS50113"/>
    </source>
</evidence>
<dbReference type="Pfam" id="PF00512">
    <property type="entry name" value="HisKA"/>
    <property type="match status" value="1"/>
</dbReference>
<keyword evidence="3 6" id="KW-0597">Phosphoprotein</keyword>
<dbReference type="SUPFAM" id="SSF55781">
    <property type="entry name" value="GAF domain-like"/>
    <property type="match status" value="1"/>
</dbReference>
<feature type="domain" description="PAS" evidence="9">
    <location>
        <begin position="539"/>
        <end position="613"/>
    </location>
</feature>
<proteinExistence type="predicted"/>
<dbReference type="Pfam" id="PF02518">
    <property type="entry name" value="HATPase_c"/>
    <property type="match status" value="1"/>
</dbReference>
<dbReference type="SUPFAM" id="SSF55874">
    <property type="entry name" value="ATPase domain of HSP90 chaperone/DNA topoisomerase II/histidine kinase"/>
    <property type="match status" value="1"/>
</dbReference>
<dbReference type="PROSITE" id="PS50110">
    <property type="entry name" value="RESPONSE_REGULATORY"/>
    <property type="match status" value="1"/>
</dbReference>
<protein>
    <recommendedName>
        <fullName evidence="2">histidine kinase</fullName>
        <ecNumber evidence="2">2.7.13.3</ecNumber>
    </recommendedName>
</protein>
<reference evidence="11 12" key="1">
    <citation type="journal article" date="2007" name="J. Bacteriol.">
        <title>Whole-genome analysis of the methyl tert-butyl ether-degrading beta-proteobacterium Methylibium petroleiphilum PM1.</title>
        <authorList>
            <person name="Kane S.R."/>
            <person name="Chakicherla A.Y."/>
            <person name="Chain P.S.G."/>
            <person name="Schmidt R."/>
            <person name="Shin M.W."/>
            <person name="Legler T.C."/>
            <person name="Scow K.M."/>
            <person name="Larimer F.W."/>
            <person name="Lucas S.M."/>
            <person name="Richardson P.M."/>
            <person name="Hristova K.R."/>
        </authorList>
    </citation>
    <scope>NUCLEOTIDE SEQUENCE [LARGE SCALE GENOMIC DNA]</scope>
    <source>
        <strain evidence="12">ATCC BAA-1232 / LMG 22953 / PM1</strain>
    </source>
</reference>
<evidence type="ECO:0000256" key="2">
    <source>
        <dbReference type="ARBA" id="ARBA00012438"/>
    </source>
</evidence>
<dbReference type="GO" id="GO:0005886">
    <property type="term" value="C:plasma membrane"/>
    <property type="evidence" value="ECO:0007669"/>
    <property type="project" value="TreeGrafter"/>
</dbReference>
<dbReference type="NCBIfam" id="TIGR00229">
    <property type="entry name" value="sensory_box"/>
    <property type="match status" value="4"/>
</dbReference>
<dbReference type="eggNOG" id="COG2202">
    <property type="taxonomic scope" value="Bacteria"/>
</dbReference>
<dbReference type="InterPro" id="IPR036890">
    <property type="entry name" value="HATPase_C_sf"/>
</dbReference>
<dbReference type="eggNOG" id="COG5000">
    <property type="taxonomic scope" value="Bacteria"/>
</dbReference>
<accession>A2SIR0</accession>
<keyword evidence="12" id="KW-1185">Reference proteome</keyword>
<dbReference type="GO" id="GO:0000155">
    <property type="term" value="F:phosphorelay sensor kinase activity"/>
    <property type="evidence" value="ECO:0007669"/>
    <property type="project" value="InterPro"/>
</dbReference>
<dbReference type="PRINTS" id="PR00344">
    <property type="entry name" value="BCTRLSENSOR"/>
</dbReference>
<dbReference type="GO" id="GO:0009927">
    <property type="term" value="F:histidine phosphotransfer kinase activity"/>
    <property type="evidence" value="ECO:0007669"/>
    <property type="project" value="TreeGrafter"/>
</dbReference>
<dbReference type="InterPro" id="IPR003661">
    <property type="entry name" value="HisK_dim/P_dom"/>
</dbReference>
<dbReference type="InterPro" id="IPR036097">
    <property type="entry name" value="HisK_dim/P_sf"/>
</dbReference>
<organism evidence="11 12">
    <name type="scientific">Methylibium petroleiphilum (strain ATCC BAA-1232 / LMG 22953 / PM1)</name>
    <dbReference type="NCBI Taxonomy" id="420662"/>
    <lineage>
        <taxon>Bacteria</taxon>
        <taxon>Pseudomonadati</taxon>
        <taxon>Pseudomonadota</taxon>
        <taxon>Betaproteobacteria</taxon>
        <taxon>Burkholderiales</taxon>
        <taxon>Sphaerotilaceae</taxon>
        <taxon>Methylibium</taxon>
    </lineage>
</organism>
<keyword evidence="4" id="KW-0808">Transferase</keyword>
<dbReference type="SMART" id="SM00388">
    <property type="entry name" value="HisKA"/>
    <property type="match status" value="1"/>
</dbReference>
<comment type="catalytic activity">
    <reaction evidence="1">
        <text>ATP + protein L-histidine = ADP + protein N-phospho-L-histidine.</text>
        <dbReference type="EC" id="2.7.13.3"/>
    </reaction>
</comment>
<dbReference type="eggNOG" id="COG0784">
    <property type="taxonomic scope" value="Bacteria"/>
</dbReference>
<evidence type="ECO:0000256" key="4">
    <source>
        <dbReference type="ARBA" id="ARBA00022679"/>
    </source>
</evidence>
<dbReference type="InterPro" id="IPR003594">
    <property type="entry name" value="HATPase_dom"/>
</dbReference>
<dbReference type="CDD" id="cd00082">
    <property type="entry name" value="HisKA"/>
    <property type="match status" value="1"/>
</dbReference>
<dbReference type="Pfam" id="PF01590">
    <property type="entry name" value="GAF"/>
    <property type="match status" value="1"/>
</dbReference>
<evidence type="ECO:0000313" key="12">
    <source>
        <dbReference type="Proteomes" id="UP000000366"/>
    </source>
</evidence>
<dbReference type="Gene3D" id="3.40.50.2300">
    <property type="match status" value="1"/>
</dbReference>
<dbReference type="eggNOG" id="COG2205">
    <property type="taxonomic scope" value="Bacteria"/>
</dbReference>
<dbReference type="SMART" id="SM00065">
    <property type="entry name" value="GAF"/>
    <property type="match status" value="1"/>
</dbReference>
<dbReference type="PANTHER" id="PTHR43047:SF72">
    <property type="entry name" value="OSMOSENSING HISTIDINE PROTEIN KINASE SLN1"/>
    <property type="match status" value="1"/>
</dbReference>
<dbReference type="SMART" id="SM00091">
    <property type="entry name" value="PAS"/>
    <property type="match status" value="6"/>
</dbReference>
<dbReference type="SUPFAM" id="SSF47384">
    <property type="entry name" value="Homodimeric domain of signal transducing histidine kinase"/>
    <property type="match status" value="1"/>
</dbReference>
<dbReference type="InterPro" id="IPR029016">
    <property type="entry name" value="GAF-like_dom_sf"/>
</dbReference>
<dbReference type="InterPro" id="IPR035965">
    <property type="entry name" value="PAS-like_dom_sf"/>
</dbReference>
<evidence type="ECO:0000256" key="1">
    <source>
        <dbReference type="ARBA" id="ARBA00000085"/>
    </source>
</evidence>
<keyword evidence="5 11" id="KW-0418">Kinase</keyword>
<feature type="domain" description="PAC" evidence="10">
    <location>
        <begin position="614"/>
        <end position="668"/>
    </location>
</feature>
<dbReference type="KEGG" id="mpt:Mpe_A2494"/>
<name>A2SIR0_METPP</name>
<dbReference type="EC" id="2.7.13.3" evidence="2"/>
<dbReference type="InterPro" id="IPR000700">
    <property type="entry name" value="PAS-assoc_C"/>
</dbReference>
<dbReference type="Gene3D" id="3.30.565.10">
    <property type="entry name" value="Histidine kinase-like ATPase, C-terminal domain"/>
    <property type="match status" value="1"/>
</dbReference>
<dbReference type="InterPro" id="IPR011006">
    <property type="entry name" value="CheY-like_superfamily"/>
</dbReference>
<dbReference type="InterPro" id="IPR013656">
    <property type="entry name" value="PAS_4"/>
</dbReference>
<evidence type="ECO:0000259" key="8">
    <source>
        <dbReference type="PROSITE" id="PS50110"/>
    </source>
</evidence>
<dbReference type="InterPro" id="IPR003018">
    <property type="entry name" value="GAF"/>
</dbReference>
<dbReference type="PROSITE" id="PS50112">
    <property type="entry name" value="PAS"/>
    <property type="match status" value="3"/>
</dbReference>
<evidence type="ECO:0000259" key="7">
    <source>
        <dbReference type="PROSITE" id="PS50109"/>
    </source>
</evidence>
<dbReference type="InterPro" id="IPR000014">
    <property type="entry name" value="PAS"/>
</dbReference>
<dbReference type="SMART" id="SM00387">
    <property type="entry name" value="HATPase_c"/>
    <property type="match status" value="1"/>
</dbReference>
<dbReference type="Proteomes" id="UP000000366">
    <property type="component" value="Chromosome"/>
</dbReference>
<evidence type="ECO:0000256" key="6">
    <source>
        <dbReference type="PROSITE-ProRule" id="PRU00169"/>
    </source>
</evidence>
<dbReference type="Pfam" id="PF13426">
    <property type="entry name" value="PAS_9"/>
    <property type="match status" value="1"/>
</dbReference>
<dbReference type="InterPro" id="IPR001789">
    <property type="entry name" value="Sig_transdc_resp-reg_receiver"/>
</dbReference>
<feature type="domain" description="PAC" evidence="10">
    <location>
        <begin position="879"/>
        <end position="932"/>
    </location>
</feature>
<dbReference type="SMART" id="SM00448">
    <property type="entry name" value="REC"/>
    <property type="match status" value="1"/>
</dbReference>
<gene>
    <name evidence="11" type="ordered locus">Mpe_A2494</name>
</gene>
<dbReference type="RefSeq" id="WP_011830082.1">
    <property type="nucleotide sequence ID" value="NC_008825.1"/>
</dbReference>
<dbReference type="EMBL" id="CP000555">
    <property type="protein sequence ID" value="ABM95449.1"/>
    <property type="molecule type" value="Genomic_DNA"/>
</dbReference>
<feature type="domain" description="PAC" evidence="10">
    <location>
        <begin position="749"/>
        <end position="802"/>
    </location>
</feature>
<dbReference type="InterPro" id="IPR004358">
    <property type="entry name" value="Sig_transdc_His_kin-like_C"/>
</dbReference>
<dbReference type="Pfam" id="PF08448">
    <property type="entry name" value="PAS_4"/>
    <property type="match status" value="2"/>
</dbReference>
<dbReference type="STRING" id="420662.Mpe_A2494"/>
<dbReference type="HOGENOM" id="CLU_000445_114_44_4"/>
<evidence type="ECO:0000313" key="11">
    <source>
        <dbReference type="EMBL" id="ABM95449.1"/>
    </source>
</evidence>
<dbReference type="InterPro" id="IPR005467">
    <property type="entry name" value="His_kinase_dom"/>
</dbReference>
<evidence type="ECO:0000256" key="3">
    <source>
        <dbReference type="ARBA" id="ARBA00022553"/>
    </source>
</evidence>
<dbReference type="Gene3D" id="3.30.450.40">
    <property type="match status" value="1"/>
</dbReference>
<dbReference type="Pfam" id="PF08447">
    <property type="entry name" value="PAS_3"/>
    <property type="match status" value="1"/>
</dbReference>
<evidence type="ECO:0000259" key="9">
    <source>
        <dbReference type="PROSITE" id="PS50112"/>
    </source>
</evidence>
<dbReference type="eggNOG" id="COG5002">
    <property type="taxonomic scope" value="Bacteria"/>
</dbReference>